<dbReference type="PANTHER" id="PTHR31126:SF14">
    <property type="entry name" value="TYROSINE-PROTEIN PHOSPHATASE OCA6-RELATED"/>
    <property type="match status" value="1"/>
</dbReference>
<dbReference type="EC" id="3.1.3.48" evidence="2"/>
<keyword evidence="3" id="KW-1185">Reference proteome</keyword>
<gene>
    <name evidence="2" type="primary">OCA6_2</name>
    <name evidence="2" type="ORF">H4R20_001050</name>
</gene>
<evidence type="ECO:0000313" key="3">
    <source>
        <dbReference type="Proteomes" id="UP001140094"/>
    </source>
</evidence>
<dbReference type="Pfam" id="PF03162">
    <property type="entry name" value="Y_phosphatase2"/>
    <property type="match status" value="1"/>
</dbReference>
<comment type="caution">
    <text evidence="2">The sequence shown here is derived from an EMBL/GenBank/DDBJ whole genome shotgun (WGS) entry which is preliminary data.</text>
</comment>
<dbReference type="FunFam" id="3.90.190.10:FF:000084">
    <property type="entry name" value="Tyrosine phospatase-like protein"/>
    <property type="match status" value="1"/>
</dbReference>
<dbReference type="EMBL" id="JANBUO010000072">
    <property type="protein sequence ID" value="KAJ2808004.1"/>
    <property type="molecule type" value="Genomic_DNA"/>
</dbReference>
<evidence type="ECO:0000313" key="2">
    <source>
        <dbReference type="EMBL" id="KAJ2808004.1"/>
    </source>
</evidence>
<dbReference type="InterPro" id="IPR029021">
    <property type="entry name" value="Prot-tyrosine_phosphatase-like"/>
</dbReference>
<protein>
    <submittedName>
        <fullName evidence="2">Protein-tyrosine-phosphatase</fullName>
        <ecNumber evidence="2">3.1.3.48</ecNumber>
    </submittedName>
</protein>
<dbReference type="GO" id="GO:0004725">
    <property type="term" value="F:protein tyrosine phosphatase activity"/>
    <property type="evidence" value="ECO:0007669"/>
    <property type="project" value="UniProtKB-EC"/>
</dbReference>
<reference evidence="2" key="1">
    <citation type="submission" date="2022-07" db="EMBL/GenBank/DDBJ databases">
        <title>Phylogenomic reconstructions and comparative analyses of Kickxellomycotina fungi.</title>
        <authorList>
            <person name="Reynolds N.K."/>
            <person name="Stajich J.E."/>
            <person name="Barry K."/>
            <person name="Grigoriev I.V."/>
            <person name="Crous P."/>
            <person name="Smith M.E."/>
        </authorList>
    </citation>
    <scope>NUCLEOTIDE SEQUENCE</scope>
    <source>
        <strain evidence="2">NRRL 1565</strain>
    </source>
</reference>
<dbReference type="PANTHER" id="PTHR31126">
    <property type="entry name" value="TYROSINE-PROTEIN PHOSPHATASE"/>
    <property type="match status" value="1"/>
</dbReference>
<dbReference type="Proteomes" id="UP001140094">
    <property type="component" value="Unassembled WGS sequence"/>
</dbReference>
<dbReference type="SUPFAM" id="SSF52799">
    <property type="entry name" value="(Phosphotyrosine protein) phosphatases II"/>
    <property type="match status" value="1"/>
</dbReference>
<dbReference type="OrthoDB" id="6375174at2759"/>
<evidence type="ECO:0000256" key="1">
    <source>
        <dbReference type="SAM" id="MobiDB-lite"/>
    </source>
</evidence>
<feature type="region of interest" description="Disordered" evidence="1">
    <location>
        <begin position="201"/>
        <end position="297"/>
    </location>
</feature>
<dbReference type="InterPro" id="IPR004861">
    <property type="entry name" value="Siw14-like"/>
</dbReference>
<accession>A0A9W8I0A9</accession>
<dbReference type="Gene3D" id="3.90.190.10">
    <property type="entry name" value="Protein tyrosine phosphatase superfamily"/>
    <property type="match status" value="1"/>
</dbReference>
<name>A0A9W8I0A9_9FUNG</name>
<sequence length="487" mass="52903">MADIIDPLIPPYRFERVQNRLYRGGYPKPRNFRFLRRQRLKTIVSLIPGDRDNALSEFCQRESIERISITVESPDDNVTLNEQIVSQCLELMTDPTKTPLYIHCLDGSNVTGVVVMCLRKLQLWRVASLQNEYLRFEQDGEIIPEESEFVEVYAGNGLLLPNPYVDWLWPGRCTVDDEPLANNMPFPGGVHPVVPKAKIRPRPSSDICLPSPSAGLSRSATDPSLLESPAVKSRASVDSLRSKAGIRNSTTGADIWPGGAKTPVQKGRAQGQDSHDALPNNGQTRVASQLKSQRREDRAALEIPASLHTSTSAGVLAEPTVRSELSISNGNKSRRQSGFHDVLEPALAALASDSGMPVSGSHRISRHAHTPSVHTLGSDTSVYHTPAPCSRNSHYDTSSNWDPLLSGAVGHDGSTEQSIKTKTEVEEESQTEDVSTVFQTNHSVAADTGSPISLLTSRSAIGAKVGEAKDIVLSNLVLALAIEGLGM</sequence>
<keyword evidence="2" id="KW-0378">Hydrolase</keyword>
<feature type="compositionally biased region" description="Polar residues" evidence="1">
    <location>
        <begin position="280"/>
        <end position="291"/>
    </location>
</feature>
<proteinExistence type="predicted"/>
<organism evidence="2 3">
    <name type="scientific">Coemansia guatemalensis</name>
    <dbReference type="NCBI Taxonomy" id="2761395"/>
    <lineage>
        <taxon>Eukaryota</taxon>
        <taxon>Fungi</taxon>
        <taxon>Fungi incertae sedis</taxon>
        <taxon>Zoopagomycota</taxon>
        <taxon>Kickxellomycotina</taxon>
        <taxon>Kickxellomycetes</taxon>
        <taxon>Kickxellales</taxon>
        <taxon>Kickxellaceae</taxon>
        <taxon>Coemansia</taxon>
    </lineage>
</organism>
<dbReference type="AlphaFoldDB" id="A0A9W8I0A9"/>